<accession>A0A0X3V8V3</accession>
<protein>
    <submittedName>
        <fullName evidence="1">Uncharacterized protein</fullName>
    </submittedName>
</protein>
<reference evidence="1 2" key="1">
    <citation type="submission" date="2015-10" db="EMBL/GenBank/DDBJ databases">
        <authorList>
            <person name="Gilbert D.G."/>
        </authorList>
    </citation>
    <scope>NUCLEOTIDE SEQUENCE [LARGE SCALE GENOMIC DNA]</scope>
    <source>
        <strain evidence="1 2">NRRL B-16712</strain>
    </source>
</reference>
<dbReference type="OrthoDB" id="3384200at2"/>
<sequence>MSVAFTALWTQDVCRPLRKGFVGRRPPVVFSGAHGSSVGWGSVDTGDEVFALHVSKCVIHVVSRLRVLDWKQSACCGALPAFWADPAYQGHPGWDDALGAGRCGAAPVHVDATPIRFDVTVPGDLLPTLTWRNAKGVTRTPKHVVDGRLTNSMSIQGVYRLTEGSAADLSALIDAAPPLPAVGGEARAVA</sequence>
<dbReference type="Proteomes" id="UP000053244">
    <property type="component" value="Unassembled WGS sequence"/>
</dbReference>
<dbReference type="RefSeq" id="WP_067685458.1">
    <property type="nucleotide sequence ID" value="NZ_LLZH01000016.1"/>
</dbReference>
<organism evidence="1 2">
    <name type="scientific">Actinoplanes awajinensis subsp. mycoplanecinus</name>
    <dbReference type="NCBI Taxonomy" id="135947"/>
    <lineage>
        <taxon>Bacteria</taxon>
        <taxon>Bacillati</taxon>
        <taxon>Actinomycetota</taxon>
        <taxon>Actinomycetes</taxon>
        <taxon>Micromonosporales</taxon>
        <taxon>Micromonosporaceae</taxon>
        <taxon>Actinoplanes</taxon>
    </lineage>
</organism>
<keyword evidence="2" id="KW-1185">Reference proteome</keyword>
<name>A0A0X3V8V3_9ACTN</name>
<evidence type="ECO:0000313" key="1">
    <source>
        <dbReference type="EMBL" id="KUL41205.1"/>
    </source>
</evidence>
<comment type="caution">
    <text evidence="1">The sequence shown here is derived from an EMBL/GenBank/DDBJ whole genome shotgun (WGS) entry which is preliminary data.</text>
</comment>
<evidence type="ECO:0000313" key="2">
    <source>
        <dbReference type="Proteomes" id="UP000053244"/>
    </source>
</evidence>
<proteinExistence type="predicted"/>
<dbReference type="AlphaFoldDB" id="A0A0X3V8V3"/>
<gene>
    <name evidence="1" type="ORF">ADL15_05235</name>
</gene>
<dbReference type="EMBL" id="LLZH01000016">
    <property type="protein sequence ID" value="KUL41205.1"/>
    <property type="molecule type" value="Genomic_DNA"/>
</dbReference>